<feature type="domain" description="N-acetyltransferase" evidence="1">
    <location>
        <begin position="1"/>
        <end position="158"/>
    </location>
</feature>
<feature type="non-terminal residue" evidence="2">
    <location>
        <position position="158"/>
    </location>
</feature>
<accession>A0A023NG98</accession>
<evidence type="ECO:0000313" key="2">
    <source>
        <dbReference type="EMBL" id="AHX00574.1"/>
    </source>
</evidence>
<dbReference type="InterPro" id="IPR000182">
    <property type="entry name" value="GNAT_dom"/>
</dbReference>
<dbReference type="EMBL" id="KJ413011">
    <property type="protein sequence ID" value="AHX00574.1"/>
    <property type="molecule type" value="Genomic_DNA"/>
</dbReference>
<dbReference type="Pfam" id="PF00583">
    <property type="entry name" value="Acetyltransf_1"/>
    <property type="match status" value="1"/>
</dbReference>
<keyword evidence="2" id="KW-0808">Transferase</keyword>
<dbReference type="AlphaFoldDB" id="A0A023NG98"/>
<dbReference type="InterPro" id="IPR016181">
    <property type="entry name" value="Acyl_CoA_acyltransferase"/>
</dbReference>
<reference evidence="2" key="1">
    <citation type="journal article" date="2015" name="PLoS ONE">
        <title>Partially overlapping primer-based PCR for genome walking.</title>
        <authorList>
            <person name="Li H."/>
            <person name="Ding D."/>
            <person name="Cao Y."/>
            <person name="Yu B."/>
            <person name="Guo L."/>
            <person name="Liu X."/>
        </authorList>
    </citation>
    <scope>NUCLEOTIDE SEQUENCE</scope>
    <source>
        <strain evidence="2">NCL912</strain>
    </source>
</reference>
<dbReference type="Gene3D" id="3.40.630.30">
    <property type="match status" value="1"/>
</dbReference>
<organism evidence="2">
    <name type="scientific">Levilactobacillus brevis</name>
    <name type="common">Lactobacillus brevis</name>
    <dbReference type="NCBI Taxonomy" id="1580"/>
    <lineage>
        <taxon>Bacteria</taxon>
        <taxon>Bacillati</taxon>
        <taxon>Bacillota</taxon>
        <taxon>Bacilli</taxon>
        <taxon>Lactobacillales</taxon>
        <taxon>Lactobacillaceae</taxon>
        <taxon>Levilactobacillus</taxon>
    </lineage>
</organism>
<name>A0A023NG98_LEVBR</name>
<evidence type="ECO:0000259" key="1">
    <source>
        <dbReference type="PROSITE" id="PS51186"/>
    </source>
</evidence>
<sequence length="158" mass="17535">MLLRQAQMNDLPQILKMVGDGRQFLAAQGIDQWQGVYPKTATLVADIQHQHTYVLVQANQILGAAAVVPGLDPTYQQIMTGQWLTDGSAYLAIHRVMVSTEHHGEGVAENLIRQILKEIEKSDHFASVRIDTHPQNKAMQHIIKKCGFTQIGTVNLTA</sequence>
<dbReference type="GO" id="GO:0016747">
    <property type="term" value="F:acyltransferase activity, transferring groups other than amino-acyl groups"/>
    <property type="evidence" value="ECO:0007669"/>
    <property type="project" value="InterPro"/>
</dbReference>
<dbReference type="SUPFAM" id="SSF55729">
    <property type="entry name" value="Acyl-CoA N-acyltransferases (Nat)"/>
    <property type="match status" value="1"/>
</dbReference>
<proteinExistence type="predicted"/>
<protein>
    <submittedName>
        <fullName evidence="2">Acetyltransferase</fullName>
    </submittedName>
</protein>
<dbReference type="PROSITE" id="PS51186">
    <property type="entry name" value="GNAT"/>
    <property type="match status" value="1"/>
</dbReference>